<evidence type="ECO:0000256" key="3">
    <source>
        <dbReference type="ARBA" id="ARBA00012239"/>
    </source>
</evidence>
<sequence length="442" mass="47592">MTAEPTAETNFTAPDAALAGQKVPLPGHHGHEGRPYDPAKVEGVRAQFPILQEKVNGQPLVFLDSAASAQKPDMVIDAMGEAARHCYANIHRGLHSMSERTTAAYEGVRRDVARFINAPDARSVVFTANSTAAMNLLAHSYGATMAPGQAILISELEHHANIVPWQMLRDRTGLELRVCPITPEGDLDLDAYRKLLADGRVDLVSITHMSNVLGTVTPVGVLATMAHEAGARIHIDASQSIVHQPLDVQALDVDFMSFTGHKLYGPTGVGVLWGRYDLMQALPPFMGGGDMIRSVSFERSTWADTPHRFEAGTGPILEVIGLGAAIRFVESIGMDWIHQHDQALVRHAQNVLGNLKGVQLLGQPKERGGVVSFTMEGAHPHDLAVLLDQQGIAIRAGQHCAEPLVHKLGLQGTARASFGAYTTPAEIDALGRGLERAHDLLN</sequence>
<feature type="domain" description="Aminotransferase class V" evidence="10">
    <location>
        <begin position="61"/>
        <end position="430"/>
    </location>
</feature>
<dbReference type="GO" id="GO:0031071">
    <property type="term" value="F:cysteine desulfurase activity"/>
    <property type="evidence" value="ECO:0007669"/>
    <property type="project" value="UniProtKB-UniRule"/>
</dbReference>
<dbReference type="PANTHER" id="PTHR43586:SF8">
    <property type="entry name" value="CYSTEINE DESULFURASE 1, CHLOROPLASTIC"/>
    <property type="match status" value="1"/>
</dbReference>
<evidence type="ECO:0000256" key="9">
    <source>
        <dbReference type="SAM" id="MobiDB-lite"/>
    </source>
</evidence>
<comment type="catalytic activity">
    <reaction evidence="6 8">
        <text>(sulfur carrier)-H + L-cysteine = (sulfur carrier)-SH + L-alanine</text>
        <dbReference type="Rhea" id="RHEA:43892"/>
        <dbReference type="Rhea" id="RHEA-COMP:14737"/>
        <dbReference type="Rhea" id="RHEA-COMP:14739"/>
        <dbReference type="ChEBI" id="CHEBI:29917"/>
        <dbReference type="ChEBI" id="CHEBI:35235"/>
        <dbReference type="ChEBI" id="CHEBI:57972"/>
        <dbReference type="ChEBI" id="CHEBI:64428"/>
        <dbReference type="EC" id="2.8.1.7"/>
    </reaction>
</comment>
<dbReference type="CDD" id="cd06453">
    <property type="entry name" value="SufS_like"/>
    <property type="match status" value="1"/>
</dbReference>
<evidence type="ECO:0000256" key="5">
    <source>
        <dbReference type="ARBA" id="ARBA00022898"/>
    </source>
</evidence>
<evidence type="ECO:0000256" key="8">
    <source>
        <dbReference type="RuleBase" id="RU004506"/>
    </source>
</evidence>
<name>A0A4Y6U9B8_9PROT</name>
<comment type="cofactor">
    <cofactor evidence="1 7">
        <name>pyridoxal 5'-phosphate</name>
        <dbReference type="ChEBI" id="CHEBI:597326"/>
    </cofactor>
</comment>
<dbReference type="PANTHER" id="PTHR43586">
    <property type="entry name" value="CYSTEINE DESULFURASE"/>
    <property type="match status" value="1"/>
</dbReference>
<feature type="compositionally biased region" description="Basic and acidic residues" evidence="9">
    <location>
        <begin position="29"/>
        <end position="38"/>
    </location>
</feature>
<keyword evidence="12" id="KW-1185">Reference proteome</keyword>
<protein>
    <recommendedName>
        <fullName evidence="3 8">Cysteine desulfurase</fullName>
        <ecNumber evidence="3 8">2.8.1.7</ecNumber>
    </recommendedName>
</protein>
<keyword evidence="5 8" id="KW-0663">Pyridoxal phosphate</keyword>
<organism evidence="11 12">
    <name type="scientific">Formicincola oecophyllae</name>
    <dbReference type="NCBI Taxonomy" id="2558361"/>
    <lineage>
        <taxon>Bacteria</taxon>
        <taxon>Pseudomonadati</taxon>
        <taxon>Pseudomonadota</taxon>
        <taxon>Alphaproteobacteria</taxon>
        <taxon>Acetobacterales</taxon>
        <taxon>Acetobacteraceae</taxon>
        <taxon>Formicincola</taxon>
    </lineage>
</organism>
<dbReference type="KEGG" id="swf:E3E12_00760"/>
<evidence type="ECO:0000256" key="7">
    <source>
        <dbReference type="RuleBase" id="RU004504"/>
    </source>
</evidence>
<accession>A0A4Y6U9B8</accession>
<dbReference type="Gene3D" id="3.90.1150.10">
    <property type="entry name" value="Aspartate Aminotransferase, domain 1"/>
    <property type="match status" value="1"/>
</dbReference>
<dbReference type="GO" id="GO:0006534">
    <property type="term" value="P:cysteine metabolic process"/>
    <property type="evidence" value="ECO:0007669"/>
    <property type="project" value="UniProtKB-UniRule"/>
</dbReference>
<comment type="similarity">
    <text evidence="2 8">Belongs to the class-V pyridoxal-phosphate-dependent aminotransferase family. Csd subfamily.</text>
</comment>
<feature type="region of interest" description="Disordered" evidence="9">
    <location>
        <begin position="1"/>
        <end position="38"/>
    </location>
</feature>
<dbReference type="PROSITE" id="PS00595">
    <property type="entry name" value="AA_TRANSFER_CLASS_5"/>
    <property type="match status" value="1"/>
</dbReference>
<evidence type="ECO:0000313" key="12">
    <source>
        <dbReference type="Proteomes" id="UP000318709"/>
    </source>
</evidence>
<gene>
    <name evidence="11" type="ORF">E3E12_00760</name>
</gene>
<dbReference type="EC" id="2.8.1.7" evidence="3 8"/>
<dbReference type="InterPro" id="IPR015422">
    <property type="entry name" value="PyrdxlP-dep_Trfase_small"/>
</dbReference>
<dbReference type="Proteomes" id="UP000318709">
    <property type="component" value="Chromosome"/>
</dbReference>
<comment type="function">
    <text evidence="8">Catalyzes the removal of elemental sulfur and selenium atoms from L-cysteine, L-cystine, L-selenocysteine, and L-selenocystine to produce L-alanine.</text>
</comment>
<dbReference type="Pfam" id="PF00266">
    <property type="entry name" value="Aminotran_5"/>
    <property type="match status" value="1"/>
</dbReference>
<evidence type="ECO:0000259" key="10">
    <source>
        <dbReference type="Pfam" id="PF00266"/>
    </source>
</evidence>
<evidence type="ECO:0000256" key="4">
    <source>
        <dbReference type="ARBA" id="ARBA00022679"/>
    </source>
</evidence>
<dbReference type="InterPro" id="IPR015424">
    <property type="entry name" value="PyrdxlP-dep_Trfase"/>
</dbReference>
<dbReference type="SUPFAM" id="SSF53383">
    <property type="entry name" value="PLP-dependent transferases"/>
    <property type="match status" value="1"/>
</dbReference>
<reference evidence="11 12" key="1">
    <citation type="submission" date="2019-03" db="EMBL/GenBank/DDBJ databases">
        <title>The complete genome sequence of Swingsia_sp. F3b2 LMG30590(T).</title>
        <authorList>
            <person name="Chua K.-O."/>
            <person name="Chan K.-G."/>
            <person name="See-Too W.-S."/>
        </authorList>
    </citation>
    <scope>NUCLEOTIDE SEQUENCE [LARGE SCALE GENOMIC DNA]</scope>
    <source>
        <strain evidence="11 12">F3b2</strain>
    </source>
</reference>
<evidence type="ECO:0000256" key="2">
    <source>
        <dbReference type="ARBA" id="ARBA00010447"/>
    </source>
</evidence>
<evidence type="ECO:0000313" key="11">
    <source>
        <dbReference type="EMBL" id="QDH12971.1"/>
    </source>
</evidence>
<keyword evidence="4 8" id="KW-0808">Transferase</keyword>
<dbReference type="NCBIfam" id="TIGR01979">
    <property type="entry name" value="sufS"/>
    <property type="match status" value="1"/>
</dbReference>
<dbReference type="AlphaFoldDB" id="A0A4Y6U9B8"/>
<proteinExistence type="inferred from homology"/>
<dbReference type="OrthoDB" id="9804366at2"/>
<dbReference type="EMBL" id="CP038231">
    <property type="protein sequence ID" value="QDH12971.1"/>
    <property type="molecule type" value="Genomic_DNA"/>
</dbReference>
<evidence type="ECO:0000256" key="1">
    <source>
        <dbReference type="ARBA" id="ARBA00001933"/>
    </source>
</evidence>
<dbReference type="Gene3D" id="3.40.640.10">
    <property type="entry name" value="Type I PLP-dependent aspartate aminotransferase-like (Major domain)"/>
    <property type="match status" value="1"/>
</dbReference>
<dbReference type="InterPro" id="IPR010970">
    <property type="entry name" value="Cys_dSase_SufS"/>
</dbReference>
<dbReference type="GO" id="GO:0030170">
    <property type="term" value="F:pyridoxal phosphate binding"/>
    <property type="evidence" value="ECO:0007669"/>
    <property type="project" value="UniProtKB-UniRule"/>
</dbReference>
<evidence type="ECO:0000256" key="6">
    <source>
        <dbReference type="ARBA" id="ARBA00050776"/>
    </source>
</evidence>
<dbReference type="InterPro" id="IPR015421">
    <property type="entry name" value="PyrdxlP-dep_Trfase_major"/>
</dbReference>
<dbReference type="InterPro" id="IPR000192">
    <property type="entry name" value="Aminotrans_V_dom"/>
</dbReference>
<dbReference type="InterPro" id="IPR020578">
    <property type="entry name" value="Aminotrans_V_PyrdxlP_BS"/>
</dbReference>